<evidence type="ECO:0000313" key="4">
    <source>
        <dbReference type="Proteomes" id="UP000545037"/>
    </source>
</evidence>
<evidence type="ECO:0000313" key="3">
    <source>
        <dbReference type="EMBL" id="MBB5747127.1"/>
    </source>
</evidence>
<dbReference type="EC" id="3.5.1.4" evidence="3"/>
<keyword evidence="4" id="KW-1185">Reference proteome</keyword>
<dbReference type="RefSeq" id="WP_183214085.1">
    <property type="nucleotide sequence ID" value="NZ_JACHOR010000004.1"/>
</dbReference>
<dbReference type="Gene3D" id="3.90.1300.10">
    <property type="entry name" value="Amidase signature (AS) domain"/>
    <property type="match status" value="1"/>
</dbReference>
<dbReference type="InterPro" id="IPR036928">
    <property type="entry name" value="AS_sf"/>
</dbReference>
<evidence type="ECO:0000259" key="2">
    <source>
        <dbReference type="Pfam" id="PF01425"/>
    </source>
</evidence>
<dbReference type="NCBIfam" id="NF006006">
    <property type="entry name" value="PRK08137.1"/>
    <property type="match status" value="1"/>
</dbReference>
<protein>
    <submittedName>
        <fullName evidence="3">Amidase</fullName>
        <ecNumber evidence="3">3.5.1.4</ecNumber>
    </submittedName>
</protein>
<feature type="domain" description="Amidase" evidence="2">
    <location>
        <begin position="115"/>
        <end position="520"/>
    </location>
</feature>
<sequence>MLNLTDRSPKALGPGVRRNERRGGRALIAAALAGLALSACTAIPNEDGSWTVPGEDGGRIFQPPSAAAVVDGQFPARSAVDGSAFLITAAETEPSMNAVIAVAPVPSADGVIPIPSGPLRGLPILLKDNIETRDMPTTAGSLALANNAPGRDAPLVTRLRDAGAVILGKTNLSEWANIRSSNSISGWSAVGGQTRNPYDPERTPCGSSSGSAVAVAIGLVPVAIGTETNGSIVCPASVNGVVGFKPTVGLVSRTHVVPISHSQDTAGPMARTVEDAAIVMTALAGTDPLDPATVEADARKVDYRAALDPGSLNGARIGVMRFLIDNYSPDTQAAFEASLQALRDAGAVLVEIADAPDLRAIGQNSFNVLMFELKADLNAYLASTDPTQVPTRTLADVIAFNAAEPRETELFGQELFLLAEAKKDLTDPEYIAARETSFRLAGPEGIDRMMSANTVVALVAPTTSRGWTNDREDEDEAQGSSSTLAAVAGYPHLTVPMGFDRGMPVGLSFIGGKWDDAKILSLGHAFELRTMARRAPVLTPAPAP</sequence>
<dbReference type="InterPro" id="IPR023631">
    <property type="entry name" value="Amidase_dom"/>
</dbReference>
<dbReference type="Proteomes" id="UP000545037">
    <property type="component" value="Unassembled WGS sequence"/>
</dbReference>
<proteinExistence type="predicted"/>
<feature type="region of interest" description="Disordered" evidence="1">
    <location>
        <begin position="464"/>
        <end position="483"/>
    </location>
</feature>
<accession>A0A7W9CK58</accession>
<dbReference type="GO" id="GO:0004040">
    <property type="term" value="F:amidase activity"/>
    <property type="evidence" value="ECO:0007669"/>
    <property type="project" value="UniProtKB-EC"/>
</dbReference>
<dbReference type="SUPFAM" id="SSF75304">
    <property type="entry name" value="Amidase signature (AS) enzymes"/>
    <property type="match status" value="1"/>
</dbReference>
<reference evidence="3 4" key="1">
    <citation type="submission" date="2020-08" db="EMBL/GenBank/DDBJ databases">
        <title>Genomic Encyclopedia of Type Strains, Phase IV (KMG-IV): sequencing the most valuable type-strain genomes for metagenomic binning, comparative biology and taxonomic classification.</title>
        <authorList>
            <person name="Goeker M."/>
        </authorList>
    </citation>
    <scope>NUCLEOTIDE SEQUENCE [LARGE SCALE GENOMIC DNA]</scope>
    <source>
        <strain evidence="3 4">DSM 4737</strain>
    </source>
</reference>
<comment type="caution">
    <text evidence="3">The sequence shown here is derived from an EMBL/GenBank/DDBJ whole genome shotgun (WGS) entry which is preliminary data.</text>
</comment>
<dbReference type="Pfam" id="PF01425">
    <property type="entry name" value="Amidase"/>
    <property type="match status" value="1"/>
</dbReference>
<gene>
    <name evidence="3" type="ORF">GGR13_002734</name>
</gene>
<name>A0A7W9CK58_9CAUL</name>
<keyword evidence="3" id="KW-0378">Hydrolase</keyword>
<organism evidence="3 4">
    <name type="scientific">Brevundimonas variabilis</name>
    <dbReference type="NCBI Taxonomy" id="74312"/>
    <lineage>
        <taxon>Bacteria</taxon>
        <taxon>Pseudomonadati</taxon>
        <taxon>Pseudomonadota</taxon>
        <taxon>Alphaproteobacteria</taxon>
        <taxon>Caulobacterales</taxon>
        <taxon>Caulobacteraceae</taxon>
        <taxon>Brevundimonas</taxon>
    </lineage>
</organism>
<dbReference type="AlphaFoldDB" id="A0A7W9CK58"/>
<dbReference type="EMBL" id="JACHOR010000004">
    <property type="protein sequence ID" value="MBB5747127.1"/>
    <property type="molecule type" value="Genomic_DNA"/>
</dbReference>
<evidence type="ECO:0000256" key="1">
    <source>
        <dbReference type="SAM" id="MobiDB-lite"/>
    </source>
</evidence>
<dbReference type="PANTHER" id="PTHR42678">
    <property type="entry name" value="AMIDASE"/>
    <property type="match status" value="1"/>
</dbReference>
<dbReference type="PANTHER" id="PTHR42678:SF34">
    <property type="entry name" value="OS04G0183300 PROTEIN"/>
    <property type="match status" value="1"/>
</dbReference>